<keyword evidence="3" id="KW-1185">Reference proteome</keyword>
<dbReference type="Proteomes" id="UP001139485">
    <property type="component" value="Unassembled WGS sequence"/>
</dbReference>
<dbReference type="RefSeq" id="WP_250827903.1">
    <property type="nucleotide sequence ID" value="NZ_JAMOIL010000018.1"/>
</dbReference>
<protein>
    <submittedName>
        <fullName evidence="2">Uncharacterized protein</fullName>
    </submittedName>
</protein>
<sequence>MSRRDDAARPWWALGRRRRTPTGASEQGRPRGPLPLPSNDHPLDHPSNPSDDGPHEAGSSAPVPLHPRPSEPGPVGFAADFGSGYPTGHETGAHAAPHLVPLEDTDEGTWDDPYQGSPAGPTGPVSTDGAWEPQPDECLRLGRQFARNAFALWPTPSARPGEERLMSTLAAAAVAVTDDDLVHVGVHPRATHLDVTFMLAGGSGDGLAQQLLLSVAAKDAEWAEILAPLLRQTFTQRTLSLVLVYSVLSRLLSDRDARQQEAG</sequence>
<evidence type="ECO:0000313" key="2">
    <source>
        <dbReference type="EMBL" id="MCM0621479.1"/>
    </source>
</evidence>
<evidence type="ECO:0000313" key="3">
    <source>
        <dbReference type="Proteomes" id="UP001139485"/>
    </source>
</evidence>
<reference evidence="2" key="1">
    <citation type="submission" date="2022-05" db="EMBL/GenBank/DDBJ databases">
        <authorList>
            <person name="Tuo L."/>
        </authorList>
    </citation>
    <scope>NUCLEOTIDE SEQUENCE</scope>
    <source>
        <strain evidence="2">BSK12Z-4</strain>
    </source>
</reference>
<name>A0A9X2DBF4_9ACTN</name>
<organism evidence="2 3">
    <name type="scientific">Nocardioides bruguierae</name>
    <dbReference type="NCBI Taxonomy" id="2945102"/>
    <lineage>
        <taxon>Bacteria</taxon>
        <taxon>Bacillati</taxon>
        <taxon>Actinomycetota</taxon>
        <taxon>Actinomycetes</taxon>
        <taxon>Propionibacteriales</taxon>
        <taxon>Nocardioidaceae</taxon>
        <taxon>Nocardioides</taxon>
    </lineage>
</organism>
<accession>A0A9X2DBF4</accession>
<evidence type="ECO:0000256" key="1">
    <source>
        <dbReference type="SAM" id="MobiDB-lite"/>
    </source>
</evidence>
<feature type="region of interest" description="Disordered" evidence="1">
    <location>
        <begin position="1"/>
        <end position="128"/>
    </location>
</feature>
<comment type="caution">
    <text evidence="2">The sequence shown here is derived from an EMBL/GenBank/DDBJ whole genome shotgun (WGS) entry which is preliminary data.</text>
</comment>
<proteinExistence type="predicted"/>
<gene>
    <name evidence="2" type="ORF">M8330_14385</name>
</gene>
<dbReference type="EMBL" id="JAMOIL010000018">
    <property type="protein sequence ID" value="MCM0621479.1"/>
    <property type="molecule type" value="Genomic_DNA"/>
</dbReference>
<dbReference type="AlphaFoldDB" id="A0A9X2DBF4"/>